<organism evidence="5 6">
    <name type="scientific">Thiocapsa roseopersicina</name>
    <dbReference type="NCBI Taxonomy" id="1058"/>
    <lineage>
        <taxon>Bacteria</taxon>
        <taxon>Pseudomonadati</taxon>
        <taxon>Pseudomonadota</taxon>
        <taxon>Gammaproteobacteria</taxon>
        <taxon>Chromatiales</taxon>
        <taxon>Chromatiaceae</taxon>
        <taxon>Thiocapsa</taxon>
    </lineage>
</organism>
<keyword evidence="2 4" id="KW-0378">Hydrolase</keyword>
<sequence length="227" mass="25015">MIKAILTDIEGTTSSLSFVKDVLFPYAAERLPDFVRAHRDDPQVAQLLEDARAVADGAGDEDALIAAMLDWIATDRKITPLKALQGLIWEEGYARGAFRGHIYEDAARRLRDWHGAGLRLYVYSSGSVHAQKLLFGHTDYGDLTPVFAGFFDTRIGGKREPESYRAIAAEIGLPPGEILFLSDIREELDAAQDAGMETIALRREGVTGPFGEHPVVDDFDGVRPIED</sequence>
<protein>
    <recommendedName>
        <fullName evidence="4">Enolase-phosphatase E1</fullName>
        <ecNumber evidence="4">3.1.3.77</ecNumber>
    </recommendedName>
    <alternativeName>
        <fullName evidence="4">2,3-diketo-5-methylthio-1-phosphopentane phosphatase</fullName>
    </alternativeName>
</protein>
<dbReference type="Pfam" id="PF00702">
    <property type="entry name" value="Hydrolase"/>
    <property type="match status" value="1"/>
</dbReference>
<comment type="catalytic activity">
    <reaction evidence="4">
        <text>5-methylsulfanyl-2,3-dioxopentyl phosphate + H2O = 1,2-dihydroxy-5-(methylsulfanyl)pent-1-en-3-one + phosphate</text>
        <dbReference type="Rhea" id="RHEA:21700"/>
        <dbReference type="ChEBI" id="CHEBI:15377"/>
        <dbReference type="ChEBI" id="CHEBI:43474"/>
        <dbReference type="ChEBI" id="CHEBI:49252"/>
        <dbReference type="ChEBI" id="CHEBI:58828"/>
        <dbReference type="EC" id="3.1.3.77"/>
    </reaction>
</comment>
<evidence type="ECO:0000256" key="2">
    <source>
        <dbReference type="ARBA" id="ARBA00022801"/>
    </source>
</evidence>
<dbReference type="SFLD" id="SFLDF00044">
    <property type="entry name" value="enolase-phosphatase"/>
    <property type="match status" value="1"/>
</dbReference>
<dbReference type="InterPro" id="IPR036412">
    <property type="entry name" value="HAD-like_sf"/>
</dbReference>
<dbReference type="SFLD" id="SFLDG01129">
    <property type="entry name" value="C1.5:_HAD__Beta-PGM__Phosphata"/>
    <property type="match status" value="1"/>
</dbReference>
<dbReference type="EC" id="3.1.3.77" evidence="4"/>
<dbReference type="GO" id="GO:0043874">
    <property type="term" value="F:acireductone synthase activity"/>
    <property type="evidence" value="ECO:0007669"/>
    <property type="project" value="UniProtKB-EC"/>
</dbReference>
<comment type="cofactor">
    <cofactor evidence="4">
        <name>Mg(2+)</name>
        <dbReference type="ChEBI" id="CHEBI:18420"/>
    </cofactor>
    <text evidence="4">Binds 1 Mg(2+) ion per subunit.</text>
</comment>
<evidence type="ECO:0000256" key="4">
    <source>
        <dbReference type="HAMAP-Rule" id="MF_01681"/>
    </source>
</evidence>
<comment type="pathway">
    <text evidence="4">Amino-acid biosynthesis; L-methionine biosynthesis via salvage pathway; L-methionine from S-methyl-5-thio-alpha-D-ribose 1-phosphate: step 4/6.</text>
</comment>
<comment type="similarity">
    <text evidence="4">Belongs to the HAD-like hydrolase superfamily. MasA/MtnC family.</text>
</comment>
<keyword evidence="4" id="KW-0479">Metal-binding</keyword>
<dbReference type="CDD" id="cd01629">
    <property type="entry name" value="HAD_EP"/>
    <property type="match status" value="1"/>
</dbReference>
<dbReference type="GO" id="GO:0043716">
    <property type="term" value="F:2-hydroxy-3-keto-5-methylthiopentenyl-1-phosphate phosphatase activity"/>
    <property type="evidence" value="ECO:0007669"/>
    <property type="project" value="UniProtKB-UniRule"/>
</dbReference>
<dbReference type="Gene3D" id="1.10.720.60">
    <property type="match status" value="1"/>
</dbReference>
<dbReference type="GO" id="GO:0019509">
    <property type="term" value="P:L-methionine salvage from methylthioadenosine"/>
    <property type="evidence" value="ECO:0007669"/>
    <property type="project" value="UniProtKB-UniRule"/>
</dbReference>
<dbReference type="Gene3D" id="3.40.50.1000">
    <property type="entry name" value="HAD superfamily/HAD-like"/>
    <property type="match status" value="1"/>
</dbReference>
<keyword evidence="3 4" id="KW-0486">Methionine biosynthesis</keyword>
<dbReference type="GO" id="GO:0000287">
    <property type="term" value="F:magnesium ion binding"/>
    <property type="evidence" value="ECO:0007669"/>
    <property type="project" value="UniProtKB-UniRule"/>
</dbReference>
<keyword evidence="4" id="KW-0460">Magnesium</keyword>
<dbReference type="UniPathway" id="UPA00904">
    <property type="reaction ID" value="UER00876"/>
</dbReference>
<comment type="pathway">
    <text evidence="4">Amino-acid biosynthesis; L-methionine biosynthesis via salvage pathway; L-methionine from S-methyl-5-thio-alpha-D-ribose 1-phosphate: step 3/6.</text>
</comment>
<dbReference type="HAMAP" id="MF_01681">
    <property type="entry name" value="Salvage_MtnC"/>
    <property type="match status" value="1"/>
</dbReference>
<comment type="function">
    <text evidence="4">Bifunctional enzyme that catalyzes the enolization of 2,3-diketo-5-methylthiopentyl-1-phosphate (DK-MTP-1-P) into the intermediate 2-hydroxy-3-keto-5-methylthiopentenyl-1-phosphate (HK-MTPenyl-1-P), which is then dephosphorylated to form the acireductone 1,2-dihydroxy-3-keto-5-methylthiopentene (DHK-MTPene).</text>
</comment>
<dbReference type="GO" id="GO:0043715">
    <property type="term" value="F:2,3-diketo-5-methylthiopentyl-1-phosphate enolase activity"/>
    <property type="evidence" value="ECO:0007669"/>
    <property type="project" value="UniProtKB-UniRule"/>
</dbReference>
<dbReference type="Proteomes" id="UP000198816">
    <property type="component" value="Unassembled WGS sequence"/>
</dbReference>
<dbReference type="PANTHER" id="PTHR20371">
    <property type="entry name" value="ENOLASE-PHOSPHATASE E1"/>
    <property type="match status" value="1"/>
</dbReference>
<keyword evidence="6" id="KW-1185">Reference proteome</keyword>
<dbReference type="SFLD" id="SFLDG01133">
    <property type="entry name" value="C1.5.4:_Enolase-phosphatase_Li"/>
    <property type="match status" value="1"/>
</dbReference>
<dbReference type="InterPro" id="IPR006439">
    <property type="entry name" value="HAD-SF_hydro_IA"/>
</dbReference>
<comment type="subunit">
    <text evidence="4">Monomer.</text>
</comment>
<dbReference type="AlphaFoldDB" id="A0A1H2TI15"/>
<evidence type="ECO:0000256" key="1">
    <source>
        <dbReference type="ARBA" id="ARBA00022605"/>
    </source>
</evidence>
<dbReference type="InterPro" id="IPR023214">
    <property type="entry name" value="HAD_sf"/>
</dbReference>
<proteinExistence type="inferred from homology"/>
<dbReference type="NCBIfam" id="TIGR01549">
    <property type="entry name" value="HAD-SF-IA-v1"/>
    <property type="match status" value="1"/>
</dbReference>
<dbReference type="SUPFAM" id="SSF56784">
    <property type="entry name" value="HAD-like"/>
    <property type="match status" value="1"/>
</dbReference>
<evidence type="ECO:0000256" key="3">
    <source>
        <dbReference type="ARBA" id="ARBA00023167"/>
    </source>
</evidence>
<dbReference type="PANTHER" id="PTHR20371:SF1">
    <property type="entry name" value="ENOLASE-PHOSPHATASE E1"/>
    <property type="match status" value="1"/>
</dbReference>
<dbReference type="RefSeq" id="WP_093029050.1">
    <property type="nucleotide sequence ID" value="NZ_FNNZ01000004.1"/>
</dbReference>
<dbReference type="EMBL" id="FNNZ01000004">
    <property type="protein sequence ID" value="SDW43636.1"/>
    <property type="molecule type" value="Genomic_DNA"/>
</dbReference>
<reference evidence="6" key="1">
    <citation type="submission" date="2016-10" db="EMBL/GenBank/DDBJ databases">
        <authorList>
            <person name="Varghese N."/>
            <person name="Submissions S."/>
        </authorList>
    </citation>
    <scope>NUCLEOTIDE SEQUENCE [LARGE SCALE GENOMIC DNA]</scope>
    <source>
        <strain evidence="6">DSM 217</strain>
    </source>
</reference>
<dbReference type="OrthoDB" id="9797416at2"/>
<dbReference type="NCBIfam" id="TIGR01691">
    <property type="entry name" value="enolase-ppase"/>
    <property type="match status" value="1"/>
</dbReference>
<evidence type="ECO:0000313" key="5">
    <source>
        <dbReference type="EMBL" id="SDW43636.1"/>
    </source>
</evidence>
<name>A0A1H2TI15_THIRO</name>
<dbReference type="SFLD" id="SFLDS00003">
    <property type="entry name" value="Haloacid_Dehalogenase"/>
    <property type="match status" value="1"/>
</dbReference>
<evidence type="ECO:0000313" key="6">
    <source>
        <dbReference type="Proteomes" id="UP000198816"/>
    </source>
</evidence>
<gene>
    <name evidence="4" type="primary">mtnC</name>
    <name evidence="5" type="ORF">SAMN05421783_1048</name>
</gene>
<keyword evidence="1 4" id="KW-0028">Amino-acid biosynthesis</keyword>
<dbReference type="InterPro" id="IPR023943">
    <property type="entry name" value="Enolase-ppase_E1"/>
</dbReference>
<dbReference type="STRING" id="1058.SAMN05421783_1048"/>
<accession>A0A1H2TI15</accession>